<keyword evidence="3" id="KW-1185">Reference proteome</keyword>
<keyword evidence="1" id="KW-0472">Membrane</keyword>
<evidence type="ECO:0000313" key="3">
    <source>
        <dbReference type="Proteomes" id="UP000319927"/>
    </source>
</evidence>
<evidence type="ECO:0000313" key="2">
    <source>
        <dbReference type="EMBL" id="TWG22618.1"/>
    </source>
</evidence>
<evidence type="ECO:0000256" key="1">
    <source>
        <dbReference type="SAM" id="Phobius"/>
    </source>
</evidence>
<dbReference type="InterPro" id="IPR010640">
    <property type="entry name" value="Low_temperature_requirement_A"/>
</dbReference>
<feature type="transmembrane region" description="Helical" evidence="1">
    <location>
        <begin position="57"/>
        <end position="73"/>
    </location>
</feature>
<dbReference type="AlphaFoldDB" id="A0A561WFJ7"/>
<protein>
    <submittedName>
        <fullName evidence="2">Low temperature requirement A protein (LtrA)</fullName>
    </submittedName>
</protein>
<reference evidence="2 3" key="1">
    <citation type="submission" date="2019-06" db="EMBL/GenBank/DDBJ databases">
        <title>Sequencing the genomes of 1000 actinobacteria strains.</title>
        <authorList>
            <person name="Klenk H.-P."/>
        </authorList>
    </citation>
    <scope>NUCLEOTIDE SEQUENCE [LARGE SCALE GENOMIC DNA]</scope>
    <source>
        <strain evidence="2 3">DSM 102131</strain>
    </source>
</reference>
<sequence length="110" mass="11148">MMAGIVATAVGRELVIDHPFDHAEPAWLGVILGGPALFLIGRSLFEYVEFSRVSRSRLIGLLALVAGAPALAAAPPLGAAIAAAAVLVLIAGADAARARGRPPEPPSPAH</sequence>
<feature type="transmembrane region" description="Helical" evidence="1">
    <location>
        <begin position="26"/>
        <end position="45"/>
    </location>
</feature>
<keyword evidence="1" id="KW-1133">Transmembrane helix</keyword>
<gene>
    <name evidence="2" type="ORF">FHX75_121149</name>
</gene>
<dbReference type="EMBL" id="VIXA01000002">
    <property type="protein sequence ID" value="TWG22618.1"/>
    <property type="molecule type" value="Genomic_DNA"/>
</dbReference>
<dbReference type="Pfam" id="PF06772">
    <property type="entry name" value="LtrA"/>
    <property type="match status" value="1"/>
</dbReference>
<organism evidence="2 3">
    <name type="scientific">Micromonospora palomenae</name>
    <dbReference type="NCBI Taxonomy" id="1461247"/>
    <lineage>
        <taxon>Bacteria</taxon>
        <taxon>Bacillati</taxon>
        <taxon>Actinomycetota</taxon>
        <taxon>Actinomycetes</taxon>
        <taxon>Micromonosporales</taxon>
        <taxon>Micromonosporaceae</taxon>
        <taxon>Micromonospora</taxon>
    </lineage>
</organism>
<comment type="caution">
    <text evidence="2">The sequence shown here is derived from an EMBL/GenBank/DDBJ whole genome shotgun (WGS) entry which is preliminary data.</text>
</comment>
<keyword evidence="1" id="KW-0812">Transmembrane</keyword>
<proteinExistence type="predicted"/>
<accession>A0A561WFJ7</accession>
<dbReference type="OrthoDB" id="3405799at2"/>
<name>A0A561WFJ7_9ACTN</name>
<dbReference type="Proteomes" id="UP000319927">
    <property type="component" value="Unassembled WGS sequence"/>
</dbReference>